<evidence type="ECO:0008006" key="10">
    <source>
        <dbReference type="Google" id="ProtNLM"/>
    </source>
</evidence>
<reference evidence="8 9" key="1">
    <citation type="submission" date="2016-10" db="EMBL/GenBank/DDBJ databases">
        <authorList>
            <person name="de Groot N.N."/>
        </authorList>
    </citation>
    <scope>NUCLEOTIDE SEQUENCE [LARGE SCALE GENOMIC DNA]</scope>
    <source>
        <strain evidence="8 9">DSM 23042</strain>
    </source>
</reference>
<keyword evidence="1" id="KW-0547">Nucleotide-binding</keyword>
<feature type="domain" description="DNA2/NAM7 helicase-like C-terminal" evidence="6">
    <location>
        <begin position="902"/>
        <end position="1071"/>
    </location>
</feature>
<dbReference type="PANTHER" id="PTHR43788">
    <property type="entry name" value="DNA2/NAM7 HELICASE FAMILY MEMBER"/>
    <property type="match status" value="1"/>
</dbReference>
<dbReference type="InterPro" id="IPR050534">
    <property type="entry name" value="Coronavir_polyprotein_1ab"/>
</dbReference>
<dbReference type="RefSeq" id="WP_177190345.1">
    <property type="nucleotide sequence ID" value="NZ_FOGU01000001.1"/>
</dbReference>
<dbReference type="AlphaFoldDB" id="A0A1H9PJR4"/>
<evidence type="ECO:0000256" key="1">
    <source>
        <dbReference type="ARBA" id="ARBA00022741"/>
    </source>
</evidence>
<gene>
    <name evidence="8" type="ORF">SAMN04490244_101191</name>
</gene>
<dbReference type="GO" id="GO:0005524">
    <property type="term" value="F:ATP binding"/>
    <property type="evidence" value="ECO:0007669"/>
    <property type="project" value="UniProtKB-KW"/>
</dbReference>
<evidence type="ECO:0000256" key="3">
    <source>
        <dbReference type="ARBA" id="ARBA00022806"/>
    </source>
</evidence>
<dbReference type="PANTHER" id="PTHR43788:SF8">
    <property type="entry name" value="DNA-BINDING PROTEIN SMUBP-2"/>
    <property type="match status" value="1"/>
</dbReference>
<dbReference type="InterPro" id="IPR019993">
    <property type="entry name" value="RecB_nuclease_TM0106_put"/>
</dbReference>
<feature type="region of interest" description="Disordered" evidence="5">
    <location>
        <begin position="493"/>
        <end position="514"/>
    </location>
</feature>
<dbReference type="Pfam" id="PF13482">
    <property type="entry name" value="RNase_H_2"/>
    <property type="match status" value="1"/>
</dbReference>
<dbReference type="InterPro" id="IPR012337">
    <property type="entry name" value="RNaseH-like_sf"/>
</dbReference>
<dbReference type="NCBIfam" id="TIGR03491">
    <property type="entry name" value="TM0106 family RecB-like putative nuclease"/>
    <property type="match status" value="1"/>
</dbReference>
<dbReference type="InterPro" id="IPR041679">
    <property type="entry name" value="DNA2/NAM7-like_C"/>
</dbReference>
<evidence type="ECO:0000256" key="4">
    <source>
        <dbReference type="ARBA" id="ARBA00022840"/>
    </source>
</evidence>
<dbReference type="InterPro" id="IPR027417">
    <property type="entry name" value="P-loop_NTPase"/>
</dbReference>
<dbReference type="GO" id="GO:0016787">
    <property type="term" value="F:hydrolase activity"/>
    <property type="evidence" value="ECO:0007669"/>
    <property type="project" value="UniProtKB-KW"/>
</dbReference>
<dbReference type="Gene3D" id="3.40.50.300">
    <property type="entry name" value="P-loop containing nucleotide triphosphate hydrolases"/>
    <property type="match status" value="2"/>
</dbReference>
<evidence type="ECO:0000256" key="2">
    <source>
        <dbReference type="ARBA" id="ARBA00022801"/>
    </source>
</evidence>
<dbReference type="CDD" id="cd18808">
    <property type="entry name" value="SF1_C_Upf1"/>
    <property type="match status" value="1"/>
</dbReference>
<dbReference type="STRING" id="641238.SAMN04490244_101191"/>
<keyword evidence="4" id="KW-0067">ATP-binding</keyword>
<dbReference type="SUPFAM" id="SSF53098">
    <property type="entry name" value="Ribonuclease H-like"/>
    <property type="match status" value="1"/>
</dbReference>
<evidence type="ECO:0000313" key="8">
    <source>
        <dbReference type="EMBL" id="SER47793.1"/>
    </source>
</evidence>
<feature type="domain" description="YprB ribonuclease H-like" evidence="7">
    <location>
        <begin position="312"/>
        <end position="489"/>
    </location>
</feature>
<dbReference type="Proteomes" id="UP000198885">
    <property type="component" value="Unassembled WGS sequence"/>
</dbReference>
<organism evidence="8 9">
    <name type="scientific">Tranquillimonas rosea</name>
    <dbReference type="NCBI Taxonomy" id="641238"/>
    <lineage>
        <taxon>Bacteria</taxon>
        <taxon>Pseudomonadati</taxon>
        <taxon>Pseudomonadota</taxon>
        <taxon>Alphaproteobacteria</taxon>
        <taxon>Rhodobacterales</taxon>
        <taxon>Roseobacteraceae</taxon>
        <taxon>Tranquillimonas</taxon>
    </lineage>
</organism>
<evidence type="ECO:0000259" key="6">
    <source>
        <dbReference type="Pfam" id="PF13087"/>
    </source>
</evidence>
<protein>
    <recommendedName>
        <fullName evidence="10">AAA+ ATPase domain-containing protein</fullName>
    </recommendedName>
</protein>
<dbReference type="EMBL" id="FOGU01000001">
    <property type="protein sequence ID" value="SER47793.1"/>
    <property type="molecule type" value="Genomic_DNA"/>
</dbReference>
<proteinExistence type="predicted"/>
<accession>A0A1H9PJR4</accession>
<dbReference type="InterPro" id="IPR038720">
    <property type="entry name" value="YprB_RNase_H-like_dom"/>
</dbReference>
<dbReference type="GO" id="GO:0043139">
    <property type="term" value="F:5'-3' DNA helicase activity"/>
    <property type="evidence" value="ECO:0007669"/>
    <property type="project" value="TreeGrafter"/>
</dbReference>
<evidence type="ECO:0000256" key="5">
    <source>
        <dbReference type="SAM" id="MobiDB-lite"/>
    </source>
</evidence>
<name>A0A1H9PJR4_9RHOB</name>
<dbReference type="InterPro" id="IPR047187">
    <property type="entry name" value="SF1_C_Upf1"/>
</dbReference>
<keyword evidence="2" id="KW-0378">Hydrolase</keyword>
<dbReference type="Pfam" id="PF13604">
    <property type="entry name" value="AAA_30"/>
    <property type="match status" value="1"/>
</dbReference>
<dbReference type="SUPFAM" id="SSF52540">
    <property type="entry name" value="P-loop containing nucleoside triphosphate hydrolases"/>
    <property type="match status" value="1"/>
</dbReference>
<evidence type="ECO:0000259" key="7">
    <source>
        <dbReference type="Pfam" id="PF13482"/>
    </source>
</evidence>
<dbReference type="CDD" id="cd17934">
    <property type="entry name" value="DEXXQc_Upf1-like"/>
    <property type="match status" value="1"/>
</dbReference>
<keyword evidence="3" id="KW-0347">Helicase</keyword>
<evidence type="ECO:0000313" key="9">
    <source>
        <dbReference type="Proteomes" id="UP000198885"/>
    </source>
</evidence>
<dbReference type="Pfam" id="PF13087">
    <property type="entry name" value="AAA_12"/>
    <property type="match status" value="1"/>
</dbReference>
<sequence>MMWRDGEIRLSASDLMRFMACSHASFLDLERLHGRGPEPGEDSEDATLLQRHGDAHEEKHLASLRALGGVVEIDRDQTFADAVNGTRAALRSGAPIVFQGALEGGVWGGWSDFLERVETPSGLGPFSYEVADTKLKRKPSPSHLLQLVLYSDLLAPLQARAPEHAHVLLGDGRRASFRLAEYSAYARGARARLESFVAAPWPTRPVPCAACDLCRWREHCAGQWEADDSLHRIAGISRSQVGKIEAAGITTMAGLAAHDRRIPRLAEPTLERLRLQARLQSDRAQKGPHHVLCPAVEGKGFHLLPEPDPGDLFYDIEGDPFYAEGAADGLEYLHGLWDGSGFSALWAHDHREERDALIRLLDIFEARMKAHPRAHIYHYAPYEITALRRLCTRHGVGEALLDRLLRERRFCDLYAVVRGGIAASETSYSIKDMEALYGFARTGEVKTAGGSVVAYEAWRETGDADILAEIEDYNRLDCISTRELRDWLVAQRPDEPWPEPASPQAETYDEREAEEDALRDRLLSAELPEGRGQLLFDLTQFHAREAKPAAWAVFDAAARTSEELCEDMDCLGGLIATGAQEPEKRSLRRSYRFPPQETKLRTGREACIALDGGIAKVSVIELDRRRGQVTIKMGPSQGDRMPDRLDLLPTFAIGAAPIPSAIRKIVEDQLGDRANRAADDLLARRAPRFSGIPPLSVGDDTDPVQAMIAATSAMDATILPVQGPPGTGKTFVTARAILNLVRQGKRVAVASNSHEAIRNVLMGCVDALEDGELPFATGYASLAHKGKREDAPLDPPYDRIHLARDNGDPELAAADVVGGTSWLFARDEMAGAFDYLFVDEAGQVSLANLLAMTNAARNVVLVGDPNQLPQVIQGAHPHPANLSCLDWILDGAITVPSDRGLFLPVTRRMHPEICRYISSQFYEDRLTAHESTSRQRIAAAGLPATGAFLVPVAQEGRAQECPEEIEAIRRVAASLLDGTWTDRAGTTRPLLHSDIIVVAPYNVQVNALAEALPGIRVGTVDKFQGQEAPVALVSMTASSAEETSRGLDFLLARERLNVAISRGKALSLVFASPRLTETACSTVEQMRLVNAVCALTRFDIEEQE</sequence>
<keyword evidence="9" id="KW-1185">Reference proteome</keyword>